<dbReference type="EMBL" id="REGN01002857">
    <property type="protein sequence ID" value="RNA25777.1"/>
    <property type="molecule type" value="Genomic_DNA"/>
</dbReference>
<evidence type="ECO:0000313" key="2">
    <source>
        <dbReference type="Proteomes" id="UP000276133"/>
    </source>
</evidence>
<dbReference type="AlphaFoldDB" id="A0A3M7RR04"/>
<accession>A0A3M7RR04</accession>
<sequence length="76" mass="8874">CWTRTELTGPKTGGSSRLLAQIIETSSYENFPDIFEKRSYENQYWINIVFEILLDIKLINLITPNKTPLLISYYVT</sequence>
<name>A0A3M7RR04_BRAPC</name>
<gene>
    <name evidence="1" type="ORF">BpHYR1_030579</name>
</gene>
<dbReference type="Proteomes" id="UP000276133">
    <property type="component" value="Unassembled WGS sequence"/>
</dbReference>
<reference evidence="1 2" key="1">
    <citation type="journal article" date="2018" name="Sci. Rep.">
        <title>Genomic signatures of local adaptation to the degree of environmental predictability in rotifers.</title>
        <authorList>
            <person name="Franch-Gras L."/>
            <person name="Hahn C."/>
            <person name="Garcia-Roger E.M."/>
            <person name="Carmona M.J."/>
            <person name="Serra M."/>
            <person name="Gomez A."/>
        </authorList>
    </citation>
    <scope>NUCLEOTIDE SEQUENCE [LARGE SCALE GENOMIC DNA]</scope>
    <source>
        <strain evidence="1">HYR1</strain>
    </source>
</reference>
<comment type="caution">
    <text evidence="1">The sequence shown here is derived from an EMBL/GenBank/DDBJ whole genome shotgun (WGS) entry which is preliminary data.</text>
</comment>
<evidence type="ECO:0000313" key="1">
    <source>
        <dbReference type="EMBL" id="RNA25777.1"/>
    </source>
</evidence>
<keyword evidence="2" id="KW-1185">Reference proteome</keyword>
<proteinExistence type="predicted"/>
<protein>
    <submittedName>
        <fullName evidence="1">Uncharacterized protein</fullName>
    </submittedName>
</protein>
<feature type="non-terminal residue" evidence="1">
    <location>
        <position position="1"/>
    </location>
</feature>
<organism evidence="1 2">
    <name type="scientific">Brachionus plicatilis</name>
    <name type="common">Marine rotifer</name>
    <name type="synonym">Brachionus muelleri</name>
    <dbReference type="NCBI Taxonomy" id="10195"/>
    <lineage>
        <taxon>Eukaryota</taxon>
        <taxon>Metazoa</taxon>
        <taxon>Spiralia</taxon>
        <taxon>Gnathifera</taxon>
        <taxon>Rotifera</taxon>
        <taxon>Eurotatoria</taxon>
        <taxon>Monogononta</taxon>
        <taxon>Pseudotrocha</taxon>
        <taxon>Ploima</taxon>
        <taxon>Brachionidae</taxon>
        <taxon>Brachionus</taxon>
    </lineage>
</organism>